<evidence type="ECO:0000256" key="3">
    <source>
        <dbReference type="ARBA" id="ARBA00006047"/>
    </source>
</evidence>
<keyword evidence="6 10" id="KW-0808">Transferase</keyword>
<evidence type="ECO:0000256" key="2">
    <source>
        <dbReference type="ARBA" id="ARBA00001933"/>
    </source>
</evidence>
<evidence type="ECO:0000313" key="12">
    <source>
        <dbReference type="Proteomes" id="UP000238350"/>
    </source>
</evidence>
<keyword evidence="5 10" id="KW-0328">Glycosyltransferase</keyword>
<keyword evidence="8 10" id="KW-0119">Carbohydrate metabolism</keyword>
<evidence type="ECO:0000256" key="5">
    <source>
        <dbReference type="ARBA" id="ARBA00022676"/>
    </source>
</evidence>
<keyword evidence="12" id="KW-1185">Reference proteome</keyword>
<dbReference type="GO" id="GO:0030170">
    <property type="term" value="F:pyridoxal phosphate binding"/>
    <property type="evidence" value="ECO:0007669"/>
    <property type="project" value="InterPro"/>
</dbReference>
<dbReference type="STRING" id="45607.A0A2T0FQ19"/>
<dbReference type="OrthoDB" id="9215500at2759"/>
<dbReference type="FunFam" id="3.40.50.2000:FF:000003">
    <property type="entry name" value="Alpha-1,4 glucan phosphorylase"/>
    <property type="match status" value="1"/>
</dbReference>
<dbReference type="Pfam" id="PF00343">
    <property type="entry name" value="Phosphorylase"/>
    <property type="match status" value="1"/>
</dbReference>
<evidence type="ECO:0000256" key="7">
    <source>
        <dbReference type="ARBA" id="ARBA00022898"/>
    </source>
</evidence>
<organism evidence="11 12">
    <name type="scientific">Wickerhamiella sorbophila</name>
    <dbReference type="NCBI Taxonomy" id="45607"/>
    <lineage>
        <taxon>Eukaryota</taxon>
        <taxon>Fungi</taxon>
        <taxon>Dikarya</taxon>
        <taxon>Ascomycota</taxon>
        <taxon>Saccharomycotina</taxon>
        <taxon>Dipodascomycetes</taxon>
        <taxon>Dipodascales</taxon>
        <taxon>Trichomonascaceae</taxon>
        <taxon>Wickerhamiella</taxon>
    </lineage>
</organism>
<comment type="similarity">
    <text evidence="3 10">Belongs to the glycogen phosphorylase family.</text>
</comment>
<dbReference type="EC" id="2.4.1.1" evidence="10"/>
<evidence type="ECO:0000256" key="4">
    <source>
        <dbReference type="ARBA" id="ARBA00022533"/>
    </source>
</evidence>
<dbReference type="PIRSF" id="PIRSF000460">
    <property type="entry name" value="Pprylas_GlgP"/>
    <property type="match status" value="1"/>
</dbReference>
<dbReference type="InterPro" id="IPR000811">
    <property type="entry name" value="Glyco_trans_35"/>
</dbReference>
<reference evidence="11 12" key="1">
    <citation type="submission" date="2017-04" db="EMBL/GenBank/DDBJ databases">
        <title>Genome sequencing of [Candida] sorbophila.</title>
        <authorList>
            <person name="Ahn J.O."/>
        </authorList>
    </citation>
    <scope>NUCLEOTIDE SEQUENCE [LARGE SCALE GENOMIC DNA]</scope>
    <source>
        <strain evidence="11 12">DS02</strain>
    </source>
</reference>
<accession>A0A2T0FQ19</accession>
<dbReference type="PANTHER" id="PTHR11468:SF3">
    <property type="entry name" value="GLYCOGEN PHOSPHORYLASE, LIVER FORM"/>
    <property type="match status" value="1"/>
</dbReference>
<dbReference type="AlphaFoldDB" id="A0A2T0FQ19"/>
<name>A0A2T0FQ19_9ASCO</name>
<evidence type="ECO:0000256" key="1">
    <source>
        <dbReference type="ARBA" id="ARBA00001275"/>
    </source>
</evidence>
<dbReference type="RefSeq" id="XP_024667020.1">
    <property type="nucleotide sequence ID" value="XM_024811252.1"/>
</dbReference>
<gene>
    <name evidence="11" type="ORF">B9G98_04695</name>
</gene>
<dbReference type="Gene3D" id="3.40.50.2000">
    <property type="entry name" value="Glycogen Phosphorylase B"/>
    <property type="match status" value="2"/>
</dbReference>
<dbReference type="GO" id="GO:0008184">
    <property type="term" value="F:glycogen phosphorylase activity"/>
    <property type="evidence" value="ECO:0007669"/>
    <property type="project" value="InterPro"/>
</dbReference>
<keyword evidence="7 9" id="KW-0663">Pyridoxal phosphate</keyword>
<comment type="cofactor">
    <cofactor evidence="2 10">
        <name>pyridoxal 5'-phosphate</name>
        <dbReference type="ChEBI" id="CHEBI:597326"/>
    </cofactor>
</comment>
<proteinExistence type="inferred from homology"/>
<dbReference type="SUPFAM" id="SSF53756">
    <property type="entry name" value="UDP-Glycosyltransferase/glycogen phosphorylase"/>
    <property type="match status" value="1"/>
</dbReference>
<evidence type="ECO:0000313" key="11">
    <source>
        <dbReference type="EMBL" id="PRT57075.1"/>
    </source>
</evidence>
<dbReference type="InterPro" id="IPR035090">
    <property type="entry name" value="Pyridoxal_P_attach_site"/>
</dbReference>
<dbReference type="GO" id="GO:0005980">
    <property type="term" value="P:glycogen catabolic process"/>
    <property type="evidence" value="ECO:0007669"/>
    <property type="project" value="TreeGrafter"/>
</dbReference>
<dbReference type="InterPro" id="IPR011833">
    <property type="entry name" value="Glycg_phsphrylas"/>
</dbReference>
<sequence length="883" mass="100114">MSDCESVASDLSVGASSAHSAESLASINSLTSPRRHRRTLSGITPRELKVIDSVVPLKYRQEWKKFSVHVIQDKSDFQLGFVRHVETTLGRSLFNCDDLAAYHASARSVKDSLIVMWNQTQQRQTLLGNKRIYYLSLEFLMGRAMDNALLNMGIKKTVSDGLHDFGFHIEDIENQEPDAGLGNGGLGRLAACYIDSMSTLEYSAWGYGLRYEYGIFRQKIIDGYQVEQPDYWLEYSNPWEIPRHEIGIDVMFYGRVEEAFNSQGHAVKKWIGGEIVRAMAYDLPIPGYRTTNTNNLRLWSAQPNDIFDFAKFNEGDYQNAVAEQVEAQTITSVLYPNDNFHKGKELRLKQQYFWVSASLSDIVRRFKKSRRDWSEFSDSAAIQLNDTHPTLAILELLRVLVDLEGLEWKKAWDITYNTFGYTNHTVMQEALEKWPLDVFGNMLPRHLEILYEVNYDFLKKVEEQFPNNPELISKVSLIEESNPKQVRMASLAVVGSHKVNGVAELHSELVRTQLFPEYVKIYGEDKFINITNGITPRRWLLEANPGLAELIAEYTGGTEFLTDLTRLRQLLKHIDDPEFRSRWSRVKQTNKHALASMIRKYAGRHINVHALFDIQVKRIHEYKRQQLNVFGVIDRYLKLKKMTPEQRAKEQPRVVLIGGKSAPGYFMAKVIIKLVTAVADVVESDPEVSDVLQVVFVPDYNVSKAQRLVAANDLSEHISTAGTEASGTSNMKFVLNGGLIIGTVDGANIEIGREVGTENMFFFGHLAESVEGVRKENRENGVSLDPNLAEVFATIDNGLFGDPNIYKPLLDSIRYQGDYYLVNADFRAFVEAQAAVDAAFADREGWVTKSITSVANMGFFSSDRAVNEYAESIWNTEPLGNDC</sequence>
<evidence type="ECO:0000256" key="8">
    <source>
        <dbReference type="ARBA" id="ARBA00023277"/>
    </source>
</evidence>
<dbReference type="Proteomes" id="UP000238350">
    <property type="component" value="Unassembled WGS sequence"/>
</dbReference>
<dbReference type="FunFam" id="3.40.50.2000:FF:000002">
    <property type="entry name" value="Alpha-1,4 glucan phosphorylase"/>
    <property type="match status" value="1"/>
</dbReference>
<protein>
    <recommendedName>
        <fullName evidence="10">Alpha-1,4 glucan phosphorylase</fullName>
        <ecNumber evidence="10">2.4.1.1</ecNumber>
    </recommendedName>
</protein>
<evidence type="ECO:0000256" key="6">
    <source>
        <dbReference type="ARBA" id="ARBA00022679"/>
    </source>
</evidence>
<keyword evidence="4" id="KW-0021">Allosteric enzyme</keyword>
<dbReference type="EMBL" id="NDIQ01000022">
    <property type="protein sequence ID" value="PRT57075.1"/>
    <property type="molecule type" value="Genomic_DNA"/>
</dbReference>
<evidence type="ECO:0000256" key="10">
    <source>
        <dbReference type="RuleBase" id="RU000587"/>
    </source>
</evidence>
<dbReference type="NCBIfam" id="TIGR02093">
    <property type="entry name" value="P_ylase"/>
    <property type="match status" value="1"/>
</dbReference>
<dbReference type="GO" id="GO:0005737">
    <property type="term" value="C:cytoplasm"/>
    <property type="evidence" value="ECO:0007669"/>
    <property type="project" value="TreeGrafter"/>
</dbReference>
<dbReference type="PANTHER" id="PTHR11468">
    <property type="entry name" value="GLYCOGEN PHOSPHORYLASE"/>
    <property type="match status" value="1"/>
</dbReference>
<dbReference type="PROSITE" id="PS00102">
    <property type="entry name" value="PHOSPHORYLASE"/>
    <property type="match status" value="1"/>
</dbReference>
<comment type="catalytic activity">
    <reaction evidence="1 10">
        <text>[(1-&gt;4)-alpha-D-glucosyl](n) + phosphate = [(1-&gt;4)-alpha-D-glucosyl](n-1) + alpha-D-glucose 1-phosphate</text>
        <dbReference type="Rhea" id="RHEA:41732"/>
        <dbReference type="Rhea" id="RHEA-COMP:9584"/>
        <dbReference type="Rhea" id="RHEA-COMP:9586"/>
        <dbReference type="ChEBI" id="CHEBI:15444"/>
        <dbReference type="ChEBI" id="CHEBI:43474"/>
        <dbReference type="ChEBI" id="CHEBI:58601"/>
        <dbReference type="EC" id="2.4.1.1"/>
    </reaction>
</comment>
<dbReference type="GeneID" id="36518443"/>
<comment type="function">
    <text evidence="10">Allosteric enzyme that catalyzes the rate-limiting step in glycogen catabolism, the phosphorolytic cleavage of glycogen to produce glucose-1-phosphate, and plays a central role in maintaining cellular and organismal glucose homeostasis.</text>
</comment>
<feature type="modified residue" description="N6-(pyridoxal phosphate)lysine" evidence="9">
    <location>
        <position position="732"/>
    </location>
</feature>
<comment type="caution">
    <text evidence="11">The sequence shown here is derived from an EMBL/GenBank/DDBJ whole genome shotgun (WGS) entry which is preliminary data.</text>
</comment>
<evidence type="ECO:0000256" key="9">
    <source>
        <dbReference type="PIRSR" id="PIRSR000460-1"/>
    </source>
</evidence>
<dbReference type="CDD" id="cd04300">
    <property type="entry name" value="GT35_Glycogen_Phosphorylase"/>
    <property type="match status" value="1"/>
</dbReference>